<feature type="transmembrane region" description="Helical" evidence="8">
    <location>
        <begin position="12"/>
        <end position="29"/>
    </location>
</feature>
<evidence type="ECO:0000256" key="5">
    <source>
        <dbReference type="ARBA" id="ARBA00022692"/>
    </source>
</evidence>
<evidence type="ECO:0000256" key="1">
    <source>
        <dbReference type="ARBA" id="ARBA00004651"/>
    </source>
</evidence>
<dbReference type="Proteomes" id="UP000672011">
    <property type="component" value="Chromosome"/>
</dbReference>
<gene>
    <name evidence="10" type="ORF">J9309_05050</name>
</gene>
<keyword evidence="6 8" id="KW-1133">Transmembrane helix</keyword>
<feature type="domain" description="Glycosyltransferase RgtA/B/C/D-like" evidence="9">
    <location>
        <begin position="64"/>
        <end position="220"/>
    </location>
</feature>
<keyword evidence="3 10" id="KW-0328">Glycosyltransferase</keyword>
<feature type="transmembrane region" description="Helical" evidence="8">
    <location>
        <begin position="84"/>
        <end position="105"/>
    </location>
</feature>
<dbReference type="PANTHER" id="PTHR33908:SF3">
    <property type="entry name" value="UNDECAPRENYL PHOSPHATE-ALPHA-4-AMINO-4-DEOXY-L-ARABINOSE ARABINOSYL TRANSFERASE"/>
    <property type="match status" value="1"/>
</dbReference>
<keyword evidence="2" id="KW-1003">Cell membrane</keyword>
<comment type="subcellular location">
    <subcellularLocation>
        <location evidence="1">Cell membrane</location>
        <topology evidence="1">Multi-pass membrane protein</topology>
    </subcellularLocation>
</comment>
<protein>
    <submittedName>
        <fullName evidence="10">Glycosyltransferase family 39 protein</fullName>
        <ecNumber evidence="10">2.4.-.-</ecNumber>
    </submittedName>
</protein>
<name>A0ABX7XFN2_9FLAO</name>
<dbReference type="PANTHER" id="PTHR33908">
    <property type="entry name" value="MANNOSYLTRANSFERASE YKCB-RELATED"/>
    <property type="match status" value="1"/>
</dbReference>
<evidence type="ECO:0000256" key="8">
    <source>
        <dbReference type="SAM" id="Phobius"/>
    </source>
</evidence>
<keyword evidence="11" id="KW-1185">Reference proteome</keyword>
<organism evidence="10 11">
    <name type="scientific">Faecalibacter bovis</name>
    <dbReference type="NCBI Taxonomy" id="2898187"/>
    <lineage>
        <taxon>Bacteria</taxon>
        <taxon>Pseudomonadati</taxon>
        <taxon>Bacteroidota</taxon>
        <taxon>Flavobacteriia</taxon>
        <taxon>Flavobacteriales</taxon>
        <taxon>Weeksellaceae</taxon>
        <taxon>Faecalibacter</taxon>
    </lineage>
</organism>
<dbReference type="GO" id="GO:0016757">
    <property type="term" value="F:glycosyltransferase activity"/>
    <property type="evidence" value="ECO:0007669"/>
    <property type="project" value="UniProtKB-KW"/>
</dbReference>
<evidence type="ECO:0000256" key="7">
    <source>
        <dbReference type="ARBA" id="ARBA00023136"/>
    </source>
</evidence>
<dbReference type="Pfam" id="PF13231">
    <property type="entry name" value="PMT_2"/>
    <property type="match status" value="1"/>
</dbReference>
<feature type="transmembrane region" description="Helical" evidence="8">
    <location>
        <begin position="206"/>
        <end position="229"/>
    </location>
</feature>
<dbReference type="EC" id="2.4.-.-" evidence="10"/>
<feature type="transmembrane region" description="Helical" evidence="8">
    <location>
        <begin position="164"/>
        <end position="194"/>
    </location>
</feature>
<dbReference type="InterPro" id="IPR050297">
    <property type="entry name" value="LipidA_mod_glycosyltrf_83"/>
</dbReference>
<evidence type="ECO:0000256" key="2">
    <source>
        <dbReference type="ARBA" id="ARBA00022475"/>
    </source>
</evidence>
<evidence type="ECO:0000313" key="10">
    <source>
        <dbReference type="EMBL" id="QTV06686.1"/>
    </source>
</evidence>
<dbReference type="RefSeq" id="WP_230477447.1">
    <property type="nucleotide sequence ID" value="NZ_CP072842.1"/>
</dbReference>
<evidence type="ECO:0000256" key="6">
    <source>
        <dbReference type="ARBA" id="ARBA00022989"/>
    </source>
</evidence>
<feature type="transmembrane region" description="Helical" evidence="8">
    <location>
        <begin position="254"/>
        <end position="274"/>
    </location>
</feature>
<evidence type="ECO:0000313" key="11">
    <source>
        <dbReference type="Proteomes" id="UP000672011"/>
    </source>
</evidence>
<feature type="transmembrane region" description="Helical" evidence="8">
    <location>
        <begin position="325"/>
        <end position="346"/>
    </location>
</feature>
<keyword evidence="7 8" id="KW-0472">Membrane</keyword>
<feature type="transmembrane region" description="Helical" evidence="8">
    <location>
        <begin position="134"/>
        <end position="152"/>
    </location>
</feature>
<feature type="transmembrane region" description="Helical" evidence="8">
    <location>
        <begin position="112"/>
        <end position="128"/>
    </location>
</feature>
<reference evidence="10 11" key="1">
    <citation type="journal article" date="2021" name="Int. J. Syst. Evol. Microbiol.">
        <title>Faecalibacter bovis sp. nov., isolated from cow faeces.</title>
        <authorList>
            <person name="Li F."/>
            <person name="Zhao W."/>
            <person name="Hong Q."/>
            <person name="Shao Q."/>
            <person name="Song J."/>
            <person name="Yang S."/>
        </authorList>
    </citation>
    <scope>NUCLEOTIDE SEQUENCE [LARGE SCALE GENOMIC DNA]</scope>
    <source>
        <strain evidence="10 11">ZY171143</strain>
    </source>
</reference>
<dbReference type="EMBL" id="CP072842">
    <property type="protein sequence ID" value="QTV06686.1"/>
    <property type="molecule type" value="Genomic_DNA"/>
</dbReference>
<keyword evidence="5 8" id="KW-0812">Transmembrane</keyword>
<accession>A0ABX7XFN2</accession>
<sequence>MNRLLTLAKNNYILFIILIISLALRLYQLDFQSLWVDEMFTYIASNPTNSFSEIYQIIKSDGPHPPLYYYLVKITFHLFGYSSFSLRFLSVILGVLSVYAMYVIGKTAYHKNLGLIVAALLCFNPFHIEYSQEGRMYALLILVTIFSFNYLIKYLQDNKIKNFVMYCIFSFLMIYTHLYGVFTLVAQYVIFAIFILYKDKNQLKNYILHLFTGGILLAITYIPVFNFLIKNKDRNDSWIPVPTNDFLYQLVRDLFGKSDLLVSVFIIFVTYILFKAFEKKSVIKNKIEANDYPSIIFICLIWILVTLLIPYYISLIKIPILVSRYLIHILPAILLILGFGLIKISNDLLKKFMFSFIIFLSVSQIFFVEKYYSTITKSQFREVSKYISQNTNNKNDEYISSLAFYYDVYLEQDLNKKFKANNLDEYISKVINKEEKLKPFWYADGHTSTYAPSQMTEEFINNNYIIEKEITLFGSWAKYFTPSASYTLKTFNLNEFKSNQKYKAWVENFEIADGKLLISGWGFLENLDSNKSKINFILVNNDTVYQLPTNVSRREDIVKSFNDINYEISGLNTKTPIQIIPKNEYKIGIILIQDSKIGLFISDHKITIE</sequence>
<reference evidence="11" key="2">
    <citation type="submission" date="2021-04" db="EMBL/GenBank/DDBJ databases">
        <title>Taxonomy of Flavobacteriaceae bacterium ZY171143.</title>
        <authorList>
            <person name="Li F."/>
        </authorList>
    </citation>
    <scope>NUCLEOTIDE SEQUENCE [LARGE SCALE GENOMIC DNA]</scope>
    <source>
        <strain evidence="11">ZY171143</strain>
    </source>
</reference>
<feature type="transmembrane region" description="Helical" evidence="8">
    <location>
        <begin position="294"/>
        <end position="313"/>
    </location>
</feature>
<evidence type="ECO:0000259" key="9">
    <source>
        <dbReference type="Pfam" id="PF13231"/>
    </source>
</evidence>
<evidence type="ECO:0000256" key="3">
    <source>
        <dbReference type="ARBA" id="ARBA00022676"/>
    </source>
</evidence>
<feature type="transmembrane region" description="Helical" evidence="8">
    <location>
        <begin position="352"/>
        <end position="372"/>
    </location>
</feature>
<evidence type="ECO:0000256" key="4">
    <source>
        <dbReference type="ARBA" id="ARBA00022679"/>
    </source>
</evidence>
<dbReference type="InterPro" id="IPR038731">
    <property type="entry name" value="RgtA/B/C-like"/>
</dbReference>
<keyword evidence="4 10" id="KW-0808">Transferase</keyword>
<proteinExistence type="predicted"/>